<dbReference type="GO" id="GO:0008270">
    <property type="term" value="F:zinc ion binding"/>
    <property type="evidence" value="ECO:0007669"/>
    <property type="project" value="TreeGrafter"/>
</dbReference>
<accession>A0A1B1YAL2</accession>
<dbReference type="PANTHER" id="PTHR38430">
    <property type="entry name" value="PROTEIN-ARGININE KINASE ACTIVATOR PROTEIN"/>
    <property type="match status" value="1"/>
</dbReference>
<keyword evidence="2" id="KW-0547">Nucleotide-binding</keyword>
<name>A0A1B1YAL2_THEST</name>
<dbReference type="RefSeq" id="WP_015358000.1">
    <property type="nucleotide sequence ID" value="NZ_CP014672.1"/>
</dbReference>
<dbReference type="Proteomes" id="UP000092971">
    <property type="component" value="Chromosome"/>
</dbReference>
<dbReference type="PANTHER" id="PTHR38430:SF1">
    <property type="entry name" value="PROTEIN-ARGININE KINASE ACTIVATOR PROTEIN"/>
    <property type="match status" value="1"/>
</dbReference>
<dbReference type="EMBL" id="CP014672">
    <property type="protein sequence ID" value="ANW97804.1"/>
    <property type="molecule type" value="Genomic_DNA"/>
</dbReference>
<keyword evidence="2" id="KW-0347">Helicase</keyword>
<dbReference type="PROSITE" id="PS50151">
    <property type="entry name" value="UVR"/>
    <property type="match status" value="1"/>
</dbReference>
<evidence type="ECO:0000259" key="1">
    <source>
        <dbReference type="PROSITE" id="PS50151"/>
    </source>
</evidence>
<gene>
    <name evidence="2" type="ORF">CSTERTH_01515</name>
</gene>
<dbReference type="GO" id="GO:1990170">
    <property type="term" value="P:stress response to cadmium ion"/>
    <property type="evidence" value="ECO:0007669"/>
    <property type="project" value="TreeGrafter"/>
</dbReference>
<dbReference type="InterPro" id="IPR025542">
    <property type="entry name" value="YacH"/>
</dbReference>
<dbReference type="OrthoDB" id="9788704at2"/>
<dbReference type="GO" id="GO:0005507">
    <property type="term" value="F:copper ion binding"/>
    <property type="evidence" value="ECO:0007669"/>
    <property type="project" value="TreeGrafter"/>
</dbReference>
<dbReference type="InterPro" id="IPR001943">
    <property type="entry name" value="UVR_dom"/>
</dbReference>
<dbReference type="GO" id="GO:0046870">
    <property type="term" value="F:cadmium ion binding"/>
    <property type="evidence" value="ECO:0007669"/>
    <property type="project" value="TreeGrafter"/>
</dbReference>
<dbReference type="InterPro" id="IPR036876">
    <property type="entry name" value="UVR_dom_sf"/>
</dbReference>
<feature type="domain" description="UVR" evidence="1">
    <location>
        <begin position="125"/>
        <end position="160"/>
    </location>
</feature>
<evidence type="ECO:0000313" key="3">
    <source>
        <dbReference type="Proteomes" id="UP000092971"/>
    </source>
</evidence>
<dbReference type="Pfam" id="PF02151">
    <property type="entry name" value="UVR"/>
    <property type="match status" value="1"/>
</dbReference>
<dbReference type="SUPFAM" id="SSF46600">
    <property type="entry name" value="C-terminal UvrC-binding domain of UvrB"/>
    <property type="match status" value="1"/>
</dbReference>
<dbReference type="GO" id="GO:0050897">
    <property type="term" value="F:cobalt ion binding"/>
    <property type="evidence" value="ECO:0007669"/>
    <property type="project" value="TreeGrafter"/>
</dbReference>
<keyword evidence="2" id="KW-0067">ATP-binding</keyword>
<dbReference type="AlphaFoldDB" id="A0A1B1YAL2"/>
<sequence length="166" mass="19373">MLCQLCKMREATVHFTRIVNQQKVEMYLCEQCARENSDLKININKLFSAMLGLDEPEIEDAPFTTLRCGFCGMTIEEFNRTGLLGCAKCYDVFRDSIQIMLKRIHGNVKHHGKIPKKISGRVRDEYNLRSLKEELQRCIEREEYEKAAQIRDKIKALENNLQKKEG</sequence>
<organism evidence="2 3">
    <name type="scientific">Thermoclostridium stercorarium subsp. thermolacticum DSM 2910</name>
    <dbReference type="NCBI Taxonomy" id="1121336"/>
    <lineage>
        <taxon>Bacteria</taxon>
        <taxon>Bacillati</taxon>
        <taxon>Bacillota</taxon>
        <taxon>Clostridia</taxon>
        <taxon>Eubacteriales</taxon>
        <taxon>Oscillospiraceae</taxon>
        <taxon>Thermoclostridium</taxon>
    </lineage>
</organism>
<protein>
    <submittedName>
        <fullName evidence="2">DNA helicase UvrBC</fullName>
    </submittedName>
</protein>
<dbReference type="GO" id="GO:0004386">
    <property type="term" value="F:helicase activity"/>
    <property type="evidence" value="ECO:0007669"/>
    <property type="project" value="UniProtKB-KW"/>
</dbReference>
<dbReference type="PIRSF" id="PIRSF015034">
    <property type="entry name" value="YacH"/>
    <property type="match status" value="1"/>
</dbReference>
<reference evidence="2 3" key="1">
    <citation type="submission" date="2016-02" db="EMBL/GenBank/DDBJ databases">
        <title>Comparison of Clostridium stercorarium subspecies using comparative genomics and transcriptomics.</title>
        <authorList>
            <person name="Schellenberg J."/>
            <person name="Thallinger G."/>
            <person name="Levin D.B."/>
            <person name="Zhang X."/>
            <person name="Alvare G."/>
            <person name="Fristensky B."/>
            <person name="Sparling R."/>
        </authorList>
    </citation>
    <scope>NUCLEOTIDE SEQUENCE [LARGE SCALE GENOMIC DNA]</scope>
    <source>
        <strain evidence="2 3">DSM 2910</strain>
    </source>
</reference>
<dbReference type="Gene3D" id="4.10.860.10">
    <property type="entry name" value="UVR domain"/>
    <property type="match status" value="1"/>
</dbReference>
<proteinExistence type="predicted"/>
<keyword evidence="2" id="KW-0378">Hydrolase</keyword>
<evidence type="ECO:0000313" key="2">
    <source>
        <dbReference type="EMBL" id="ANW97804.1"/>
    </source>
</evidence>
<dbReference type="GO" id="GO:1990169">
    <property type="term" value="P:stress response to copper ion"/>
    <property type="evidence" value="ECO:0007669"/>
    <property type="project" value="TreeGrafter"/>
</dbReference>